<dbReference type="InterPro" id="IPR056792">
    <property type="entry name" value="PRC_RimM"/>
</dbReference>
<dbReference type="Proteomes" id="UP000051673">
    <property type="component" value="Unassembled WGS sequence"/>
</dbReference>
<name>A0A0R2JG33_9LACO</name>
<dbReference type="InterPro" id="IPR011033">
    <property type="entry name" value="PRC_barrel-like_sf"/>
</dbReference>
<dbReference type="InterPro" id="IPR011961">
    <property type="entry name" value="RimM"/>
</dbReference>
<organism evidence="8 9">
    <name type="scientific">Weissella minor</name>
    <dbReference type="NCBI Taxonomy" id="1620"/>
    <lineage>
        <taxon>Bacteria</taxon>
        <taxon>Bacillati</taxon>
        <taxon>Bacillota</taxon>
        <taxon>Bacilli</taxon>
        <taxon>Lactobacillales</taxon>
        <taxon>Lactobacillaceae</taxon>
        <taxon>Weissella</taxon>
    </lineage>
</organism>
<comment type="caution">
    <text evidence="8">The sequence shown here is derived from an EMBL/GenBank/DDBJ whole genome shotgun (WGS) entry which is preliminary data.</text>
</comment>
<dbReference type="Gene3D" id="2.40.30.60">
    <property type="entry name" value="RimM"/>
    <property type="match status" value="1"/>
</dbReference>
<feature type="domain" description="RimM N-terminal" evidence="6">
    <location>
        <begin position="6"/>
        <end position="87"/>
    </location>
</feature>
<dbReference type="EMBL" id="JQCD01000030">
    <property type="protein sequence ID" value="KRN76307.1"/>
    <property type="molecule type" value="Genomic_DNA"/>
</dbReference>
<dbReference type="HAMAP" id="MF_00014">
    <property type="entry name" value="Ribosome_mat_RimM"/>
    <property type="match status" value="1"/>
</dbReference>
<dbReference type="PANTHER" id="PTHR33692">
    <property type="entry name" value="RIBOSOME MATURATION FACTOR RIMM"/>
    <property type="match status" value="1"/>
</dbReference>
<keyword evidence="9" id="KW-1185">Reference proteome</keyword>
<evidence type="ECO:0000313" key="9">
    <source>
        <dbReference type="Proteomes" id="UP000051673"/>
    </source>
</evidence>
<protein>
    <recommendedName>
        <fullName evidence="5">Ribosome maturation factor RimM</fullName>
    </recommendedName>
</protein>
<dbReference type="GO" id="GO:0005737">
    <property type="term" value="C:cytoplasm"/>
    <property type="evidence" value="ECO:0007669"/>
    <property type="project" value="UniProtKB-SubCell"/>
</dbReference>
<dbReference type="InterPro" id="IPR009000">
    <property type="entry name" value="Transl_B-barrel_sf"/>
</dbReference>
<sequence length="168" mass="19032">MSLFKVGTIVNTHGIRGEVRVVPITDFPEERFQVGEQLVIDGKTPTTVVIKTARAHKQFILLSFEDLQDINLIEQYKGRDLLVDESDLNELASDDEYYYHQIIGLTVIDQATQQTLGKVSEILELPANDVWVVKQKGADDLLLPNIKQVIEQVDLEQGQVFVNQLEEI</sequence>
<comment type="similarity">
    <text evidence="5">Belongs to the RimM family.</text>
</comment>
<dbReference type="GO" id="GO:0042274">
    <property type="term" value="P:ribosomal small subunit biogenesis"/>
    <property type="evidence" value="ECO:0007669"/>
    <property type="project" value="UniProtKB-UniRule"/>
</dbReference>
<dbReference type="PANTHER" id="PTHR33692:SF1">
    <property type="entry name" value="RIBOSOME MATURATION FACTOR RIMM"/>
    <property type="match status" value="1"/>
</dbReference>
<evidence type="ECO:0000256" key="3">
    <source>
        <dbReference type="ARBA" id="ARBA00022552"/>
    </source>
</evidence>
<evidence type="ECO:0000259" key="7">
    <source>
        <dbReference type="Pfam" id="PF24986"/>
    </source>
</evidence>
<feature type="domain" description="Ribosome maturation factor RimM PRC barrel" evidence="7">
    <location>
        <begin position="100"/>
        <end position="162"/>
    </location>
</feature>
<dbReference type="AlphaFoldDB" id="A0A0R2JG33"/>
<comment type="function">
    <text evidence="5">An accessory protein needed during the final step in the assembly of 30S ribosomal subunit, possibly for assembly of the head region. Essential for efficient processing of 16S rRNA. May be needed both before and after RbfA during the maturation of 16S rRNA. It has affinity for free ribosomal 30S subunits but not for 70S ribosomes.</text>
</comment>
<keyword evidence="2 5" id="KW-0690">Ribosome biogenesis</keyword>
<evidence type="ECO:0000256" key="1">
    <source>
        <dbReference type="ARBA" id="ARBA00022490"/>
    </source>
</evidence>
<keyword evidence="1 5" id="KW-0963">Cytoplasm</keyword>
<dbReference type="PATRIC" id="fig|1620.3.peg.899"/>
<evidence type="ECO:0000256" key="5">
    <source>
        <dbReference type="HAMAP-Rule" id="MF_00014"/>
    </source>
</evidence>
<dbReference type="STRING" id="1620.IV67_GL000883"/>
<dbReference type="Gene3D" id="2.30.30.240">
    <property type="entry name" value="PRC-barrel domain"/>
    <property type="match status" value="1"/>
</dbReference>
<proteinExistence type="inferred from homology"/>
<dbReference type="SUPFAM" id="SSF50447">
    <property type="entry name" value="Translation proteins"/>
    <property type="match status" value="1"/>
</dbReference>
<evidence type="ECO:0000313" key="8">
    <source>
        <dbReference type="EMBL" id="KRN76307.1"/>
    </source>
</evidence>
<comment type="domain">
    <text evidence="5">The PRC barrel domain binds ribosomal protein uS19.</text>
</comment>
<gene>
    <name evidence="5" type="primary">rimM</name>
    <name evidence="8" type="ORF">IV67_GL000883</name>
</gene>
<dbReference type="GO" id="GO:0006364">
    <property type="term" value="P:rRNA processing"/>
    <property type="evidence" value="ECO:0007669"/>
    <property type="project" value="UniProtKB-UniRule"/>
</dbReference>
<keyword evidence="3 5" id="KW-0698">rRNA processing</keyword>
<keyword evidence="4 5" id="KW-0143">Chaperone</keyword>
<dbReference type="InterPro" id="IPR036976">
    <property type="entry name" value="RimM_N_sf"/>
</dbReference>
<comment type="subunit">
    <text evidence="5">Binds ribosomal protein uS19.</text>
</comment>
<evidence type="ECO:0000256" key="2">
    <source>
        <dbReference type="ARBA" id="ARBA00022517"/>
    </source>
</evidence>
<accession>A0A0R2JG33</accession>
<dbReference type="Pfam" id="PF01782">
    <property type="entry name" value="RimM"/>
    <property type="match status" value="1"/>
</dbReference>
<evidence type="ECO:0000256" key="4">
    <source>
        <dbReference type="ARBA" id="ARBA00023186"/>
    </source>
</evidence>
<dbReference type="Pfam" id="PF24986">
    <property type="entry name" value="PRC_RimM"/>
    <property type="match status" value="1"/>
</dbReference>
<dbReference type="InterPro" id="IPR002676">
    <property type="entry name" value="RimM_N"/>
</dbReference>
<dbReference type="NCBIfam" id="TIGR02273">
    <property type="entry name" value="16S_RimM"/>
    <property type="match status" value="1"/>
</dbReference>
<dbReference type="GO" id="GO:0043022">
    <property type="term" value="F:ribosome binding"/>
    <property type="evidence" value="ECO:0007669"/>
    <property type="project" value="InterPro"/>
</dbReference>
<dbReference type="RefSeq" id="WP_057788526.1">
    <property type="nucleotide sequence ID" value="NZ_JQCD01000030.1"/>
</dbReference>
<reference evidence="8 9" key="1">
    <citation type="journal article" date="2015" name="Genome Announc.">
        <title>Expanding the biotechnology potential of lactobacilli through comparative genomics of 213 strains and associated genera.</title>
        <authorList>
            <person name="Sun Z."/>
            <person name="Harris H.M."/>
            <person name="McCann A."/>
            <person name="Guo C."/>
            <person name="Argimon S."/>
            <person name="Zhang W."/>
            <person name="Yang X."/>
            <person name="Jeffery I.B."/>
            <person name="Cooney J.C."/>
            <person name="Kagawa T.F."/>
            <person name="Liu W."/>
            <person name="Song Y."/>
            <person name="Salvetti E."/>
            <person name="Wrobel A."/>
            <person name="Rasinkangas P."/>
            <person name="Parkhill J."/>
            <person name="Rea M.C."/>
            <person name="O'Sullivan O."/>
            <person name="Ritari J."/>
            <person name="Douillard F.P."/>
            <person name="Paul Ross R."/>
            <person name="Yang R."/>
            <person name="Briner A.E."/>
            <person name="Felis G.E."/>
            <person name="de Vos W.M."/>
            <person name="Barrangou R."/>
            <person name="Klaenhammer T.R."/>
            <person name="Caufield P.W."/>
            <person name="Cui Y."/>
            <person name="Zhang H."/>
            <person name="O'Toole P.W."/>
        </authorList>
    </citation>
    <scope>NUCLEOTIDE SEQUENCE [LARGE SCALE GENOMIC DNA]</scope>
    <source>
        <strain evidence="8 9">DSM 20014</strain>
    </source>
</reference>
<dbReference type="SUPFAM" id="SSF50346">
    <property type="entry name" value="PRC-barrel domain"/>
    <property type="match status" value="1"/>
</dbReference>
<comment type="subcellular location">
    <subcellularLocation>
        <location evidence="5">Cytoplasm</location>
    </subcellularLocation>
</comment>
<dbReference type="OrthoDB" id="9810331at2"/>
<dbReference type="GO" id="GO:0005840">
    <property type="term" value="C:ribosome"/>
    <property type="evidence" value="ECO:0007669"/>
    <property type="project" value="InterPro"/>
</dbReference>
<evidence type="ECO:0000259" key="6">
    <source>
        <dbReference type="Pfam" id="PF01782"/>
    </source>
</evidence>